<dbReference type="Proteomes" id="UP000054262">
    <property type="component" value="Unassembled WGS sequence"/>
</dbReference>
<dbReference type="AlphaFoldDB" id="A0P4X3"/>
<reference evidence="3 4" key="1">
    <citation type="submission" date="2006-11" db="EMBL/GenBank/DDBJ databases">
        <authorList>
            <person name="Giovannoni S."/>
            <person name="Vergin K."/>
            <person name="Ferriera S."/>
            <person name="Johnson J."/>
            <person name="Kravitz S."/>
            <person name="Beeson K."/>
            <person name="Sutton G."/>
            <person name="Rogers Y.-H."/>
            <person name="Friedman R."/>
            <person name="Frazier M."/>
            <person name="Venter J.C."/>
        </authorList>
    </citation>
    <scope>NUCLEOTIDE SEQUENCE [LARGE SCALE GENOMIC DNA]</scope>
    <source>
        <strain evidence="3 4">HTCC2181</strain>
    </source>
</reference>
<accession>A0P4X3</accession>
<dbReference type="OrthoDB" id="8536864at2"/>
<evidence type="ECO:0000256" key="1">
    <source>
        <dbReference type="SAM" id="SignalP"/>
    </source>
</evidence>
<evidence type="ECO:0000313" key="3">
    <source>
        <dbReference type="EMBL" id="EAV46583.1"/>
    </source>
</evidence>
<keyword evidence="4" id="KW-1185">Reference proteome</keyword>
<evidence type="ECO:0000259" key="2">
    <source>
        <dbReference type="Pfam" id="PF16747"/>
    </source>
</evidence>
<feature type="signal peptide" evidence="1">
    <location>
        <begin position="1"/>
        <end position="18"/>
    </location>
</feature>
<protein>
    <recommendedName>
        <fullName evidence="2">Surface-adhesin protein E-like domain-containing protein</fullName>
    </recommendedName>
</protein>
<dbReference type="InterPro" id="IPR031939">
    <property type="entry name" value="Adhesin_E-like"/>
</dbReference>
<keyword evidence="1" id="KW-0732">Signal</keyword>
<name>A0P4X3_9PROT</name>
<feature type="chain" id="PRO_5002628906" description="Surface-adhesin protein E-like domain-containing protein" evidence="1">
    <location>
        <begin position="19"/>
        <end position="128"/>
    </location>
</feature>
<sequence>MKKIMVMALLMLASTGFAKWEGGYLSNDGKMTLYFDNETIQVNYPLFRSWSLMDFKDPIANNMLSAKILTEYDCDEEKRRVVHVISYSGNKGEGKILSQASSNQAWDVISDEASSAYDLMLTVCGERD</sequence>
<gene>
    <name evidence="3" type="ORF">MB2181_00880</name>
</gene>
<dbReference type="EMBL" id="AAUX01000001">
    <property type="protein sequence ID" value="EAV46583.1"/>
    <property type="molecule type" value="Genomic_DNA"/>
</dbReference>
<proteinExistence type="predicted"/>
<evidence type="ECO:0000313" key="4">
    <source>
        <dbReference type="Proteomes" id="UP000054262"/>
    </source>
</evidence>
<comment type="caution">
    <text evidence="3">The sequence shown here is derived from an EMBL/GenBank/DDBJ whole genome shotgun (WGS) entry which is preliminary data.</text>
</comment>
<organism evidence="3 4">
    <name type="scientific">Methylophilales bacterium HTCC2181</name>
    <dbReference type="NCBI Taxonomy" id="383631"/>
    <lineage>
        <taxon>Bacteria</taxon>
        <taxon>Pseudomonadati</taxon>
        <taxon>Pseudomonadota</taxon>
        <taxon>Betaproteobacteria</taxon>
        <taxon>Nitrosomonadales</taxon>
        <taxon>OM43 clade</taxon>
    </lineage>
</organism>
<feature type="domain" description="Surface-adhesin protein E-like" evidence="2">
    <location>
        <begin position="26"/>
        <end position="125"/>
    </location>
</feature>
<dbReference type="Pfam" id="PF16747">
    <property type="entry name" value="Adhesin_E"/>
    <property type="match status" value="1"/>
</dbReference>